<dbReference type="Proteomes" id="UP000565715">
    <property type="component" value="Unassembled WGS sequence"/>
</dbReference>
<reference evidence="2 3" key="1">
    <citation type="submission" date="2020-04" db="EMBL/GenBank/DDBJ databases">
        <title>MicrobeNet Type strains.</title>
        <authorList>
            <person name="Nicholson A.C."/>
        </authorList>
    </citation>
    <scope>NUCLEOTIDE SEQUENCE [LARGE SCALE GENOMIC DNA]</scope>
    <source>
        <strain evidence="2 3">DSM 45078</strain>
    </source>
</reference>
<dbReference type="AlphaFoldDB" id="A0A846XSB0"/>
<evidence type="ECO:0000313" key="2">
    <source>
        <dbReference type="EMBL" id="NKY37700.1"/>
    </source>
</evidence>
<feature type="region of interest" description="Disordered" evidence="1">
    <location>
        <begin position="82"/>
        <end position="173"/>
    </location>
</feature>
<comment type="caution">
    <text evidence="2">The sequence shown here is derived from an EMBL/GenBank/DDBJ whole genome shotgun (WGS) entry which is preliminary data.</text>
</comment>
<feature type="compositionally biased region" description="Basic and acidic residues" evidence="1">
    <location>
        <begin position="163"/>
        <end position="173"/>
    </location>
</feature>
<name>A0A846XSB0_9NOCA</name>
<evidence type="ECO:0000313" key="3">
    <source>
        <dbReference type="Proteomes" id="UP000565715"/>
    </source>
</evidence>
<dbReference type="RefSeq" id="WP_068049394.1">
    <property type="nucleotide sequence ID" value="NZ_JAAXOO010000009.1"/>
</dbReference>
<proteinExistence type="predicted"/>
<gene>
    <name evidence="2" type="ORF">HGA13_32220</name>
</gene>
<feature type="compositionally biased region" description="Basic and acidic residues" evidence="1">
    <location>
        <begin position="82"/>
        <end position="102"/>
    </location>
</feature>
<feature type="compositionally biased region" description="Low complexity" evidence="1">
    <location>
        <begin position="127"/>
        <end position="136"/>
    </location>
</feature>
<evidence type="ECO:0000256" key="1">
    <source>
        <dbReference type="SAM" id="MobiDB-lite"/>
    </source>
</evidence>
<protein>
    <submittedName>
        <fullName evidence="2">Uncharacterized protein</fullName>
    </submittedName>
</protein>
<accession>A0A846XSB0</accession>
<organism evidence="2 3">
    <name type="scientific">Nocardia speluncae</name>
    <dbReference type="NCBI Taxonomy" id="419477"/>
    <lineage>
        <taxon>Bacteria</taxon>
        <taxon>Bacillati</taxon>
        <taxon>Actinomycetota</taxon>
        <taxon>Actinomycetes</taxon>
        <taxon>Mycobacteriales</taxon>
        <taxon>Nocardiaceae</taxon>
        <taxon>Nocardia</taxon>
    </lineage>
</organism>
<sequence length="173" mass="19297">MSAPEPGFDITRGDAAGSRHLDYALRILSKHAGDPALKAMSRDVLSGNLGARDFVRTDQISAALDTAMPALMKRVEALSEQERERLAEQGDGILDRYLRENPDLPVPEPAPIAAEPANDRRDPPSSPESSYPTTTTQLSGNRRQSWRDVIVTPDEPDEDDLYFQERRERGWLQ</sequence>
<keyword evidence="3" id="KW-1185">Reference proteome</keyword>
<dbReference type="EMBL" id="JAAXOO010000009">
    <property type="protein sequence ID" value="NKY37700.1"/>
    <property type="molecule type" value="Genomic_DNA"/>
</dbReference>